<dbReference type="PIRSF" id="PIRSF018266">
    <property type="entry name" value="FecR"/>
    <property type="match status" value="1"/>
</dbReference>
<dbReference type="AlphaFoldDB" id="A0A4R4KDF5"/>
<dbReference type="RefSeq" id="WP_132116839.1">
    <property type="nucleotide sequence ID" value="NZ_SMJU01000005.1"/>
</dbReference>
<dbReference type="PANTHER" id="PTHR30273">
    <property type="entry name" value="PERIPLASMIC SIGNAL SENSOR AND SIGMA FACTOR ACTIVATOR FECR-RELATED"/>
    <property type="match status" value="1"/>
</dbReference>
<reference evidence="4 5" key="1">
    <citation type="submission" date="2019-02" db="EMBL/GenBank/DDBJ databases">
        <title>Arundinibacter roseus gen. nov., sp. nov., a new member of the family Cytophagaceae.</title>
        <authorList>
            <person name="Szuroczki S."/>
            <person name="Khayer B."/>
            <person name="Sproer C."/>
            <person name="Toumi M."/>
            <person name="Szabo A."/>
            <person name="Felfoldi T."/>
            <person name="Schumann P."/>
            <person name="Toth E."/>
        </authorList>
    </citation>
    <scope>NUCLEOTIDE SEQUENCE [LARGE SCALE GENOMIC DNA]</scope>
    <source>
        <strain evidence="4 5">DMA-k-7a</strain>
    </source>
</reference>
<proteinExistence type="predicted"/>
<accession>A0A4R4KDF5</accession>
<dbReference type="OrthoDB" id="1452822at2"/>
<evidence type="ECO:0000259" key="2">
    <source>
        <dbReference type="Pfam" id="PF04773"/>
    </source>
</evidence>
<dbReference type="Proteomes" id="UP000295706">
    <property type="component" value="Unassembled WGS sequence"/>
</dbReference>
<feature type="domain" description="FecR protein" evidence="2">
    <location>
        <begin position="137"/>
        <end position="219"/>
    </location>
</feature>
<keyword evidence="1" id="KW-0812">Transmembrane</keyword>
<name>A0A4R4KDF5_9BACT</name>
<feature type="transmembrane region" description="Helical" evidence="1">
    <location>
        <begin position="78"/>
        <end position="96"/>
    </location>
</feature>
<evidence type="ECO:0000313" key="5">
    <source>
        <dbReference type="Proteomes" id="UP000295706"/>
    </source>
</evidence>
<organism evidence="4 5">
    <name type="scientific">Arundinibacter roseus</name>
    <dbReference type="NCBI Taxonomy" id="2070510"/>
    <lineage>
        <taxon>Bacteria</taxon>
        <taxon>Pseudomonadati</taxon>
        <taxon>Bacteroidota</taxon>
        <taxon>Cytophagia</taxon>
        <taxon>Cytophagales</taxon>
        <taxon>Spirosomataceae</taxon>
        <taxon>Arundinibacter</taxon>
    </lineage>
</organism>
<protein>
    <submittedName>
        <fullName evidence="4">FecR family protein</fullName>
    </submittedName>
</protein>
<dbReference type="EMBL" id="SMJU01000005">
    <property type="protein sequence ID" value="TDB65954.1"/>
    <property type="molecule type" value="Genomic_DNA"/>
</dbReference>
<keyword evidence="1" id="KW-0472">Membrane</keyword>
<dbReference type="Gene3D" id="3.55.50.30">
    <property type="match status" value="1"/>
</dbReference>
<gene>
    <name evidence="4" type="ORF">EZE20_09325</name>
</gene>
<dbReference type="GO" id="GO:0016989">
    <property type="term" value="F:sigma factor antagonist activity"/>
    <property type="evidence" value="ECO:0007669"/>
    <property type="project" value="TreeGrafter"/>
</dbReference>
<sequence>MNHPPISPELLQKYLENTCTELEKKAVEQWYASLKGTSHFLDSLPEHESERIKAETFRHIQHELALIREPKTRPLVRWWAGLAAAVVLLAGAWMLYAQKERLLPVSPVATVQQSESITVPDNLTRFVNDQPRMVMHSLPDGSTVWLHAEASISYPPVFTGATRSVFFEGEGFFDVKSDKKHPFLIQSGTMQIEVLGTRFNVKALPKEKIHEVSVVSGSVAVSVPMPTTADAQKIVLSPRQQALFETQNKRLTTNTLHAELKKEIYEPVTIQFEGTAFDQVTDQLSRRFDVRIHLANPAMKTCRLTADFEQQPLAAILEMLCTSLDATYTMSGKTILIEGAACE</sequence>
<evidence type="ECO:0000256" key="1">
    <source>
        <dbReference type="SAM" id="Phobius"/>
    </source>
</evidence>
<dbReference type="Pfam" id="PF04773">
    <property type="entry name" value="FecR"/>
    <property type="match status" value="1"/>
</dbReference>
<dbReference type="InterPro" id="IPR032508">
    <property type="entry name" value="FecR_C"/>
</dbReference>
<feature type="domain" description="Protein FecR C-terminal" evidence="3">
    <location>
        <begin position="270"/>
        <end position="337"/>
    </location>
</feature>
<dbReference type="Gene3D" id="2.60.120.1440">
    <property type="match status" value="1"/>
</dbReference>
<evidence type="ECO:0000313" key="4">
    <source>
        <dbReference type="EMBL" id="TDB65954.1"/>
    </source>
</evidence>
<dbReference type="InterPro" id="IPR006860">
    <property type="entry name" value="FecR"/>
</dbReference>
<dbReference type="InterPro" id="IPR012373">
    <property type="entry name" value="Ferrdict_sens_TM"/>
</dbReference>
<keyword evidence="1" id="KW-1133">Transmembrane helix</keyword>
<keyword evidence="5" id="KW-1185">Reference proteome</keyword>
<evidence type="ECO:0000259" key="3">
    <source>
        <dbReference type="Pfam" id="PF16344"/>
    </source>
</evidence>
<dbReference type="PANTHER" id="PTHR30273:SF2">
    <property type="entry name" value="PROTEIN FECR"/>
    <property type="match status" value="1"/>
</dbReference>
<dbReference type="Pfam" id="PF16344">
    <property type="entry name" value="FecR_C"/>
    <property type="match status" value="1"/>
</dbReference>
<comment type="caution">
    <text evidence="4">The sequence shown here is derived from an EMBL/GenBank/DDBJ whole genome shotgun (WGS) entry which is preliminary data.</text>
</comment>